<feature type="transmembrane region" description="Helical" evidence="4">
    <location>
        <begin position="114"/>
        <end position="134"/>
    </location>
</feature>
<gene>
    <name evidence="6" type="ORF">SAMN05444004_1316</name>
</gene>
<dbReference type="Pfam" id="PF00486">
    <property type="entry name" value="Trans_reg_C"/>
    <property type="match status" value="1"/>
</dbReference>
<dbReference type="SUPFAM" id="SSF48452">
    <property type="entry name" value="TPR-like"/>
    <property type="match status" value="1"/>
</dbReference>
<dbReference type="InterPro" id="IPR019734">
    <property type="entry name" value="TPR_rpt"/>
</dbReference>
<keyword evidence="4" id="KW-0472">Membrane</keyword>
<feature type="domain" description="OmpR/PhoB-type" evidence="5">
    <location>
        <begin position="1"/>
        <end position="96"/>
    </location>
</feature>
<dbReference type="InterPro" id="IPR016032">
    <property type="entry name" value="Sig_transdc_resp-reg_C-effctor"/>
</dbReference>
<keyword evidence="7" id="KW-1185">Reference proteome</keyword>
<protein>
    <submittedName>
        <fullName evidence="6">TolB amino-terminal domain-containing protein</fullName>
    </submittedName>
</protein>
<dbReference type="SMART" id="SM00862">
    <property type="entry name" value="Trans_reg_C"/>
    <property type="match status" value="1"/>
</dbReference>
<evidence type="ECO:0000313" key="6">
    <source>
        <dbReference type="EMBL" id="SDZ60743.1"/>
    </source>
</evidence>
<evidence type="ECO:0000256" key="3">
    <source>
        <dbReference type="PROSITE-ProRule" id="PRU01091"/>
    </source>
</evidence>
<dbReference type="AlphaFoldDB" id="A0A1H3UE78"/>
<dbReference type="GO" id="GO:0000160">
    <property type="term" value="P:phosphorelay signal transduction system"/>
    <property type="evidence" value="ECO:0007669"/>
    <property type="project" value="InterPro"/>
</dbReference>
<reference evidence="7" key="1">
    <citation type="submission" date="2016-10" db="EMBL/GenBank/DDBJ databases">
        <authorList>
            <person name="Varghese N."/>
            <person name="Submissions S."/>
        </authorList>
    </citation>
    <scope>NUCLEOTIDE SEQUENCE [LARGE SCALE GENOMIC DNA]</scope>
    <source>
        <strain evidence="7">DSM 100420</strain>
    </source>
</reference>
<evidence type="ECO:0000256" key="4">
    <source>
        <dbReference type="SAM" id="Phobius"/>
    </source>
</evidence>
<dbReference type="PANTHER" id="PTHR12558:SF33">
    <property type="entry name" value="BLL7664 PROTEIN"/>
    <property type="match status" value="1"/>
</dbReference>
<dbReference type="InterPro" id="IPR036388">
    <property type="entry name" value="WH-like_DNA-bd_sf"/>
</dbReference>
<evidence type="ECO:0000256" key="2">
    <source>
        <dbReference type="PROSITE-ProRule" id="PRU00339"/>
    </source>
</evidence>
<dbReference type="GO" id="GO:0003677">
    <property type="term" value="F:DNA binding"/>
    <property type="evidence" value="ECO:0007669"/>
    <property type="project" value="UniProtKB-UniRule"/>
</dbReference>
<feature type="DNA-binding region" description="OmpR/PhoB-type" evidence="3">
    <location>
        <begin position="1"/>
        <end position="96"/>
    </location>
</feature>
<dbReference type="EMBL" id="FNPX01000031">
    <property type="protein sequence ID" value="SDZ60743.1"/>
    <property type="molecule type" value="Genomic_DNA"/>
</dbReference>
<organism evidence="6 7">
    <name type="scientific">Jannaschia faecimaris</name>
    <dbReference type="NCBI Taxonomy" id="1244108"/>
    <lineage>
        <taxon>Bacteria</taxon>
        <taxon>Pseudomonadati</taxon>
        <taxon>Pseudomonadota</taxon>
        <taxon>Alphaproteobacteria</taxon>
        <taxon>Rhodobacterales</taxon>
        <taxon>Roseobacteraceae</taxon>
        <taxon>Jannaschia</taxon>
    </lineage>
</organism>
<name>A0A1H3UE78_9RHOB</name>
<dbReference type="GO" id="GO:0006355">
    <property type="term" value="P:regulation of DNA-templated transcription"/>
    <property type="evidence" value="ECO:0007669"/>
    <property type="project" value="InterPro"/>
</dbReference>
<dbReference type="PANTHER" id="PTHR12558">
    <property type="entry name" value="CELL DIVISION CYCLE 16,23,27"/>
    <property type="match status" value="1"/>
</dbReference>
<dbReference type="PROSITE" id="PS51755">
    <property type="entry name" value="OMPR_PHOB"/>
    <property type="match status" value="1"/>
</dbReference>
<keyword evidence="4" id="KW-1133">Transmembrane helix</keyword>
<dbReference type="Proteomes" id="UP000198914">
    <property type="component" value="Unassembled WGS sequence"/>
</dbReference>
<accession>A0A1H3UE78</accession>
<dbReference type="Gene3D" id="1.10.10.10">
    <property type="entry name" value="Winged helix-like DNA-binding domain superfamily/Winged helix DNA-binding domain"/>
    <property type="match status" value="1"/>
</dbReference>
<dbReference type="InterPro" id="IPR001867">
    <property type="entry name" value="OmpR/PhoB-type_DNA-bd"/>
</dbReference>
<sequence length="545" mass="60848">MFKFREFQLDPDKGLTREGDPVALEPQALLLLHFLVVNRHKIVDKQHIVDEIWGGNAITDAALNTRIRSVRKALGDTAASPKFIKTFPKRGFRFVATVLEVGEEEEPSAKPSRWWISVAGAVAAMALIAILLLWSTDRSTVLETEKPSLAVVQFENLSGENAFQYFVAGLTDDLTAHLSRHRELFVVSSATVFSYADAQATPMEIARDLGVGYVVRGSVRRSNDNVRVSGELINVDSGATIWAEVFDRRLTDAFTVQDEISQAIAGQLLPEIYQSDTARLREKPTEDFGAWDLYLQGRARQAVFSKIAQLDALAFAQDAIERDPDFAAAHSLKARALGTIFFFQWSDSPQDTLVSATEAATRAIELDDQDAQAHAALGYIYRFTGDADRAVANLERAVGLNPNDARIRLELAHTYDWFRMQDRALPQIEMAIKLSPRDPMLQNMFFYKGHILFHLGRHEEALDAARHLGAVATSDTWRVFHHLLRAANMIELNRSDEARQAIDAALLINPKLSISAMKRQFAGSKNHPENRKVWLSSLKSAGLPE</sequence>
<proteinExistence type="predicted"/>
<dbReference type="PROSITE" id="PS50005">
    <property type="entry name" value="TPR"/>
    <property type="match status" value="1"/>
</dbReference>
<evidence type="ECO:0000259" key="5">
    <source>
        <dbReference type="PROSITE" id="PS51755"/>
    </source>
</evidence>
<keyword evidence="2" id="KW-0802">TPR repeat</keyword>
<keyword evidence="4" id="KW-0812">Transmembrane</keyword>
<dbReference type="Gene3D" id="3.40.50.10070">
    <property type="entry name" value="TolB, N-terminal domain"/>
    <property type="match status" value="1"/>
</dbReference>
<dbReference type="SUPFAM" id="SSF46894">
    <property type="entry name" value="C-terminal effector domain of the bipartite response regulators"/>
    <property type="match status" value="1"/>
</dbReference>
<keyword evidence="1 3" id="KW-0238">DNA-binding</keyword>
<dbReference type="SMART" id="SM00028">
    <property type="entry name" value="TPR"/>
    <property type="match status" value="3"/>
</dbReference>
<evidence type="ECO:0000256" key="1">
    <source>
        <dbReference type="ARBA" id="ARBA00023125"/>
    </source>
</evidence>
<dbReference type="Gene3D" id="1.25.40.10">
    <property type="entry name" value="Tetratricopeptide repeat domain"/>
    <property type="match status" value="1"/>
</dbReference>
<dbReference type="OrthoDB" id="54411at2"/>
<dbReference type="InterPro" id="IPR011990">
    <property type="entry name" value="TPR-like_helical_dom_sf"/>
</dbReference>
<evidence type="ECO:0000313" key="7">
    <source>
        <dbReference type="Proteomes" id="UP000198914"/>
    </source>
</evidence>
<feature type="repeat" description="TPR" evidence="2">
    <location>
        <begin position="371"/>
        <end position="404"/>
    </location>
</feature>
<dbReference type="RefSeq" id="WP_092647917.1">
    <property type="nucleotide sequence ID" value="NZ_FNPX01000031.1"/>
</dbReference>
<dbReference type="CDD" id="cd00383">
    <property type="entry name" value="trans_reg_C"/>
    <property type="match status" value="1"/>
</dbReference>
<dbReference type="STRING" id="1244108.SAMN05444004_1316"/>
<dbReference type="Pfam" id="PF13428">
    <property type="entry name" value="TPR_14"/>
    <property type="match status" value="1"/>
</dbReference>